<sequence length="225" mass="26496">MEKPMEKPTEKTMEKPLEKAMAKPKKLPHNYQAIMQETDSPLEATSEELYPRLHYGVFLSHKRKKYWVDEQSGHNCFMLFARDLLITWSEDKRYWRWDRVKAAGDVDVEVAVLFDVCWLEVHGKLESSYLSPGAKYEVAFVVKIEEPFYGWNVPVTLRLLCPEEEVQERKEILQDKPKSKWVELYVGDVANPKRSGEIQFSLFEYQDGRWKRGLIIKGAIIRPKK</sequence>
<accession>A0ACC2LD56</accession>
<keyword evidence="2" id="KW-1185">Reference proteome</keyword>
<evidence type="ECO:0000313" key="1">
    <source>
        <dbReference type="EMBL" id="KAJ8631255.1"/>
    </source>
</evidence>
<evidence type="ECO:0000313" key="2">
    <source>
        <dbReference type="Proteomes" id="UP001234297"/>
    </source>
</evidence>
<proteinExistence type="predicted"/>
<reference evidence="1 2" key="1">
    <citation type="journal article" date="2022" name="Hortic Res">
        <title>A haplotype resolved chromosomal level avocado genome allows analysis of novel avocado genes.</title>
        <authorList>
            <person name="Nath O."/>
            <person name="Fletcher S.J."/>
            <person name="Hayward A."/>
            <person name="Shaw L.M."/>
            <person name="Masouleh A.K."/>
            <person name="Furtado A."/>
            <person name="Henry R.J."/>
            <person name="Mitter N."/>
        </authorList>
    </citation>
    <scope>NUCLEOTIDE SEQUENCE [LARGE SCALE GENOMIC DNA]</scope>
    <source>
        <strain evidence="2">cv. Hass</strain>
    </source>
</reference>
<dbReference type="Proteomes" id="UP001234297">
    <property type="component" value="Chromosome 7"/>
</dbReference>
<dbReference type="EMBL" id="CM056815">
    <property type="protein sequence ID" value="KAJ8631255.1"/>
    <property type="molecule type" value="Genomic_DNA"/>
</dbReference>
<organism evidence="1 2">
    <name type="scientific">Persea americana</name>
    <name type="common">Avocado</name>
    <dbReference type="NCBI Taxonomy" id="3435"/>
    <lineage>
        <taxon>Eukaryota</taxon>
        <taxon>Viridiplantae</taxon>
        <taxon>Streptophyta</taxon>
        <taxon>Embryophyta</taxon>
        <taxon>Tracheophyta</taxon>
        <taxon>Spermatophyta</taxon>
        <taxon>Magnoliopsida</taxon>
        <taxon>Magnoliidae</taxon>
        <taxon>Laurales</taxon>
        <taxon>Lauraceae</taxon>
        <taxon>Persea</taxon>
    </lineage>
</organism>
<name>A0ACC2LD56_PERAE</name>
<comment type="caution">
    <text evidence="1">The sequence shown here is derived from an EMBL/GenBank/DDBJ whole genome shotgun (WGS) entry which is preliminary data.</text>
</comment>
<protein>
    <submittedName>
        <fullName evidence="1">Uncharacterized protein</fullName>
    </submittedName>
</protein>
<gene>
    <name evidence="1" type="ORF">MRB53_024578</name>
</gene>